<gene>
    <name evidence="1" type="ORF">K488DRAFT_85477</name>
</gene>
<comment type="caution">
    <text evidence="1">The sequence shown here is derived from an EMBL/GenBank/DDBJ whole genome shotgun (WGS) entry which is preliminary data.</text>
</comment>
<reference evidence="1" key="2">
    <citation type="journal article" date="2022" name="New Phytol.">
        <title>Evolutionary transition to the ectomycorrhizal habit in the genomes of a hyperdiverse lineage of mushroom-forming fungi.</title>
        <authorList>
            <person name="Looney B."/>
            <person name="Miyauchi S."/>
            <person name="Morin E."/>
            <person name="Drula E."/>
            <person name="Courty P.E."/>
            <person name="Kohler A."/>
            <person name="Kuo A."/>
            <person name="LaButti K."/>
            <person name="Pangilinan J."/>
            <person name="Lipzen A."/>
            <person name="Riley R."/>
            <person name="Andreopoulos W."/>
            <person name="He G."/>
            <person name="Johnson J."/>
            <person name="Nolan M."/>
            <person name="Tritt A."/>
            <person name="Barry K.W."/>
            <person name="Grigoriev I.V."/>
            <person name="Nagy L.G."/>
            <person name="Hibbett D."/>
            <person name="Henrissat B."/>
            <person name="Matheny P.B."/>
            <person name="Labbe J."/>
            <person name="Martin F.M."/>
        </authorList>
    </citation>
    <scope>NUCLEOTIDE SEQUENCE</scope>
    <source>
        <strain evidence="1">EC-137</strain>
    </source>
</reference>
<sequence length="868" mass="98770">MSSSDVSRRLRAILQQPLQAEAEVELYGAVDEFVLTCVSADNSATLLFSLEDELQAIYNDDIFDHDSSEHITTFLSLLGHLIPVLSSTSIISTWWDLVLRPALRGPKLPRSALAYARDLTLVALEKPDETNPDKQKGFQRRILDLYLLDAFNDGSGEDMLEWAELPAEERERRATWKANLEDVLVSFGLKQPEAFLMQIYYCFIDPTSRLQLLGLLNRYTHDPLFERHAPALASHLLMRSILTSLLVDNSTTVCVFSLNLLTKLLPMLAVSACNELRRLLPRLLAILARMICWKERAVPRGTSDAAVRDEQDDGDSAVSPASVTGTARSLDLKPELEWQRLDYSFSSAAAPPSAQRLFTSIYYLFPCNLIAFLRRPSNYLSEHGVECPYVWGWEEVLDNDEIKTKSEFVLLQHVANPQIIWRDADTELEQPPFFDGYDVPRITSETLMLGALRHSHILGTATATDPHVTREHVAEITNEAAESLALAEQPRRLRLSLQDMLTTSVALKSDLDVDVVDTYPAYPFHLFQPGAPAPGSEHASIISSLESTEHDDVPAGVAQVISALQREILLLRNELSFELWLSRENVKQMAFLYEHRILSRNAETERQSLHNKLREYKARAARLERLLKGEKEQNALTKNMYAEWNGQLQHKLRDLQEQKRAWKEQTASLQLAEAEMRTNFVAQGKLLAEAEMRVFQLETIRKENQHKVDRLRDYERQIEQLTATQKLWDADVQQNKEQMEVMKAMSSKYQKMVLRIDNYEHHLVVMEEQARASRRQIQSLEAKLAFAKMQSQNVRRDSESRKRVEAQAGASQLALDNKKLKEANNDLQEEADDLKAMVEVLRAQVSGRMGLLSDPTRSPITIGSPLLH</sequence>
<evidence type="ECO:0000313" key="2">
    <source>
        <dbReference type="Proteomes" id="UP000814128"/>
    </source>
</evidence>
<organism evidence="1 2">
    <name type="scientific">Vararia minispora EC-137</name>
    <dbReference type="NCBI Taxonomy" id="1314806"/>
    <lineage>
        <taxon>Eukaryota</taxon>
        <taxon>Fungi</taxon>
        <taxon>Dikarya</taxon>
        <taxon>Basidiomycota</taxon>
        <taxon>Agaricomycotina</taxon>
        <taxon>Agaricomycetes</taxon>
        <taxon>Russulales</taxon>
        <taxon>Lachnocladiaceae</taxon>
        <taxon>Vararia</taxon>
    </lineage>
</organism>
<keyword evidence="2" id="KW-1185">Reference proteome</keyword>
<accession>A0ACB8QLV1</accession>
<name>A0ACB8QLV1_9AGAM</name>
<evidence type="ECO:0000313" key="1">
    <source>
        <dbReference type="EMBL" id="KAI0032801.1"/>
    </source>
</evidence>
<dbReference type="EMBL" id="MU273535">
    <property type="protein sequence ID" value="KAI0032801.1"/>
    <property type="molecule type" value="Genomic_DNA"/>
</dbReference>
<dbReference type="Proteomes" id="UP000814128">
    <property type="component" value="Unassembled WGS sequence"/>
</dbReference>
<protein>
    <submittedName>
        <fullName evidence="1">Uncharacterized protein</fullName>
    </submittedName>
</protein>
<proteinExistence type="predicted"/>
<reference evidence="1" key="1">
    <citation type="submission" date="2021-02" db="EMBL/GenBank/DDBJ databases">
        <authorList>
            <consortium name="DOE Joint Genome Institute"/>
            <person name="Ahrendt S."/>
            <person name="Looney B.P."/>
            <person name="Miyauchi S."/>
            <person name="Morin E."/>
            <person name="Drula E."/>
            <person name="Courty P.E."/>
            <person name="Chicoki N."/>
            <person name="Fauchery L."/>
            <person name="Kohler A."/>
            <person name="Kuo A."/>
            <person name="Labutti K."/>
            <person name="Pangilinan J."/>
            <person name="Lipzen A."/>
            <person name="Riley R."/>
            <person name="Andreopoulos W."/>
            <person name="He G."/>
            <person name="Johnson J."/>
            <person name="Barry K.W."/>
            <person name="Grigoriev I.V."/>
            <person name="Nagy L."/>
            <person name="Hibbett D."/>
            <person name="Henrissat B."/>
            <person name="Matheny P.B."/>
            <person name="Labbe J."/>
            <person name="Martin F."/>
        </authorList>
    </citation>
    <scope>NUCLEOTIDE SEQUENCE</scope>
    <source>
        <strain evidence="1">EC-137</strain>
    </source>
</reference>